<keyword evidence="3" id="KW-1185">Reference proteome</keyword>
<evidence type="ECO:0000313" key="3">
    <source>
        <dbReference type="Proteomes" id="UP001444625"/>
    </source>
</evidence>
<protein>
    <recommendedName>
        <fullName evidence="4">Lipoprotein</fullName>
    </recommendedName>
</protein>
<comment type="caution">
    <text evidence="2">The sequence shown here is derived from an EMBL/GenBank/DDBJ whole genome shotgun (WGS) entry which is preliminary data.</text>
</comment>
<gene>
    <name evidence="2" type="ORF">ABC228_17760</name>
</gene>
<dbReference type="Proteomes" id="UP001444625">
    <property type="component" value="Unassembled WGS sequence"/>
</dbReference>
<evidence type="ECO:0008006" key="4">
    <source>
        <dbReference type="Google" id="ProtNLM"/>
    </source>
</evidence>
<keyword evidence="1" id="KW-0732">Signal</keyword>
<name>A0ABU9XNC5_9BACI</name>
<reference evidence="2 3" key="1">
    <citation type="submission" date="2024-05" db="EMBL/GenBank/DDBJ databases">
        <authorList>
            <person name="Haq I."/>
            <person name="Ullah Z."/>
            <person name="Ahmad R."/>
            <person name="Li M."/>
            <person name="Tong Y."/>
        </authorList>
    </citation>
    <scope>NUCLEOTIDE SEQUENCE [LARGE SCALE GENOMIC DNA]</scope>
    <source>
        <strain evidence="2 3">16A2E</strain>
    </source>
</reference>
<evidence type="ECO:0000313" key="2">
    <source>
        <dbReference type="EMBL" id="MEN2769023.1"/>
    </source>
</evidence>
<organism evidence="2 3">
    <name type="scientific">Ornithinibacillus xuwenensis</name>
    <dbReference type="NCBI Taxonomy" id="3144668"/>
    <lineage>
        <taxon>Bacteria</taxon>
        <taxon>Bacillati</taxon>
        <taxon>Bacillota</taxon>
        <taxon>Bacilli</taxon>
        <taxon>Bacillales</taxon>
        <taxon>Bacillaceae</taxon>
        <taxon>Ornithinibacillus</taxon>
    </lineage>
</organism>
<feature type="chain" id="PRO_5045453037" description="Lipoprotein" evidence="1">
    <location>
        <begin position="21"/>
        <end position="171"/>
    </location>
</feature>
<proteinExistence type="predicted"/>
<feature type="signal peptide" evidence="1">
    <location>
        <begin position="1"/>
        <end position="20"/>
    </location>
</feature>
<sequence length="171" mass="19788">MKKILLLTGFVLLMVLAACGSSEEDEVLEYHNKMVDEINPKIDEIEMMYDEISTAAMEDEAKAIEIFENGLIPLVEEMKEYFESQKVKSDVAKEYHQMRLDLTNKLYEVVQKEHEFLTVLIDPAATEEEILEIETQVDDLNAEAFELDEAAAEHWDSLVEEYGFEEEEINE</sequence>
<dbReference type="EMBL" id="JBDIML010000009">
    <property type="protein sequence ID" value="MEN2769023.1"/>
    <property type="molecule type" value="Genomic_DNA"/>
</dbReference>
<dbReference type="RefSeq" id="WP_345826522.1">
    <property type="nucleotide sequence ID" value="NZ_JBDIML010000009.1"/>
</dbReference>
<dbReference type="PROSITE" id="PS51257">
    <property type="entry name" value="PROKAR_LIPOPROTEIN"/>
    <property type="match status" value="1"/>
</dbReference>
<evidence type="ECO:0000256" key="1">
    <source>
        <dbReference type="SAM" id="SignalP"/>
    </source>
</evidence>
<accession>A0ABU9XNC5</accession>